<dbReference type="RefSeq" id="WP_189090909.1">
    <property type="nucleotide sequence ID" value="NZ_BMQL01000013.1"/>
</dbReference>
<sequence>MTHLSTAPARVHDLRFAPFQRWASLPNLAVLHTQTTGIRGEVIEVAVVDAQGKTLFSERIRPCGLIEPGAQQYHGVCDDDLAGLPQLDHHWPGLGELLGTRPVIAYNNDFQVQVLLRSLDSVMPRDWEYEHPEGEEARWRALYQPMHIYLTSSSCVMEAYTPIYDNRGGFGGMLKPAKFPVALEREGVYVDDLPPIYTALGSALRTLRLVQAVAARGGTS</sequence>
<reference evidence="1" key="1">
    <citation type="journal article" date="2014" name="Int. J. Syst. Evol. Microbiol.">
        <title>Complete genome sequence of Corynebacterium casei LMG S-19264T (=DSM 44701T), isolated from a smear-ripened cheese.</title>
        <authorList>
            <consortium name="US DOE Joint Genome Institute (JGI-PGF)"/>
            <person name="Walter F."/>
            <person name="Albersmeier A."/>
            <person name="Kalinowski J."/>
            <person name="Ruckert C."/>
        </authorList>
    </citation>
    <scope>NUCLEOTIDE SEQUENCE</scope>
    <source>
        <strain evidence="1">JCM 31311</strain>
    </source>
</reference>
<protein>
    <recommendedName>
        <fullName evidence="3">DNA polymerase III subunit epsilon</fullName>
    </recommendedName>
</protein>
<proteinExistence type="predicted"/>
<dbReference type="Proteomes" id="UP000603865">
    <property type="component" value="Unassembled WGS sequence"/>
</dbReference>
<evidence type="ECO:0000313" key="1">
    <source>
        <dbReference type="EMBL" id="GGR11558.1"/>
    </source>
</evidence>
<dbReference type="GO" id="GO:0003676">
    <property type="term" value="F:nucleic acid binding"/>
    <property type="evidence" value="ECO:0007669"/>
    <property type="project" value="InterPro"/>
</dbReference>
<dbReference type="AlphaFoldDB" id="A0A918F8L7"/>
<accession>A0A918F8L7</accession>
<dbReference type="InterPro" id="IPR036397">
    <property type="entry name" value="RNaseH_sf"/>
</dbReference>
<dbReference type="EMBL" id="BMQL01000013">
    <property type="protein sequence ID" value="GGR11558.1"/>
    <property type="molecule type" value="Genomic_DNA"/>
</dbReference>
<reference evidence="1" key="2">
    <citation type="submission" date="2020-09" db="EMBL/GenBank/DDBJ databases">
        <authorList>
            <person name="Sun Q."/>
            <person name="Ohkuma M."/>
        </authorList>
    </citation>
    <scope>NUCLEOTIDE SEQUENCE</scope>
    <source>
        <strain evidence="1">JCM 31311</strain>
    </source>
</reference>
<keyword evidence="2" id="KW-1185">Reference proteome</keyword>
<organism evidence="1 2">
    <name type="scientific">Deinococcus ruber</name>
    <dbReference type="NCBI Taxonomy" id="1848197"/>
    <lineage>
        <taxon>Bacteria</taxon>
        <taxon>Thermotogati</taxon>
        <taxon>Deinococcota</taxon>
        <taxon>Deinococci</taxon>
        <taxon>Deinococcales</taxon>
        <taxon>Deinococcaceae</taxon>
        <taxon>Deinococcus</taxon>
    </lineage>
</organism>
<comment type="caution">
    <text evidence="1">The sequence shown here is derived from an EMBL/GenBank/DDBJ whole genome shotgun (WGS) entry which is preliminary data.</text>
</comment>
<dbReference type="SUPFAM" id="SSF53098">
    <property type="entry name" value="Ribonuclease H-like"/>
    <property type="match status" value="1"/>
</dbReference>
<dbReference type="Gene3D" id="3.30.420.10">
    <property type="entry name" value="Ribonuclease H-like superfamily/Ribonuclease H"/>
    <property type="match status" value="1"/>
</dbReference>
<gene>
    <name evidence="1" type="ORF">GCM10008957_25640</name>
</gene>
<evidence type="ECO:0008006" key="3">
    <source>
        <dbReference type="Google" id="ProtNLM"/>
    </source>
</evidence>
<evidence type="ECO:0000313" key="2">
    <source>
        <dbReference type="Proteomes" id="UP000603865"/>
    </source>
</evidence>
<name>A0A918F8L7_9DEIO</name>
<dbReference type="InterPro" id="IPR012337">
    <property type="entry name" value="RNaseH-like_sf"/>
</dbReference>